<keyword evidence="1" id="KW-0812">Transmembrane</keyword>
<dbReference type="AlphaFoldDB" id="A0A284S0M5"/>
<feature type="transmembrane region" description="Helical" evidence="1">
    <location>
        <begin position="35"/>
        <end position="53"/>
    </location>
</feature>
<protein>
    <submittedName>
        <fullName evidence="2">Uncharacterized protein</fullName>
    </submittedName>
</protein>
<reference evidence="3" key="1">
    <citation type="journal article" date="2017" name="Nat. Ecol. Evol.">
        <title>Genome expansion and lineage-specific genetic innovations in the forest pathogenic fungi Armillaria.</title>
        <authorList>
            <person name="Sipos G."/>
            <person name="Prasanna A.N."/>
            <person name="Walter M.C."/>
            <person name="O'Connor E."/>
            <person name="Balint B."/>
            <person name="Krizsan K."/>
            <person name="Kiss B."/>
            <person name="Hess J."/>
            <person name="Varga T."/>
            <person name="Slot J."/>
            <person name="Riley R."/>
            <person name="Boka B."/>
            <person name="Rigling D."/>
            <person name="Barry K."/>
            <person name="Lee J."/>
            <person name="Mihaltcheva S."/>
            <person name="LaButti K."/>
            <person name="Lipzen A."/>
            <person name="Waldron R."/>
            <person name="Moloney N.M."/>
            <person name="Sperisen C."/>
            <person name="Kredics L."/>
            <person name="Vagvoelgyi C."/>
            <person name="Patrignani A."/>
            <person name="Fitzpatrick D."/>
            <person name="Nagy I."/>
            <person name="Doyle S."/>
            <person name="Anderson J.B."/>
            <person name="Grigoriev I.V."/>
            <person name="Gueldener U."/>
            <person name="Muensterkoetter M."/>
            <person name="Nagy L.G."/>
        </authorList>
    </citation>
    <scope>NUCLEOTIDE SEQUENCE [LARGE SCALE GENOMIC DNA]</scope>
    <source>
        <strain evidence="3">C18/9</strain>
    </source>
</reference>
<organism evidence="2 3">
    <name type="scientific">Armillaria ostoyae</name>
    <name type="common">Armillaria root rot fungus</name>
    <dbReference type="NCBI Taxonomy" id="47428"/>
    <lineage>
        <taxon>Eukaryota</taxon>
        <taxon>Fungi</taxon>
        <taxon>Dikarya</taxon>
        <taxon>Basidiomycota</taxon>
        <taxon>Agaricomycotina</taxon>
        <taxon>Agaricomycetes</taxon>
        <taxon>Agaricomycetidae</taxon>
        <taxon>Agaricales</taxon>
        <taxon>Marasmiineae</taxon>
        <taxon>Physalacriaceae</taxon>
        <taxon>Armillaria</taxon>
    </lineage>
</organism>
<evidence type="ECO:0000313" key="3">
    <source>
        <dbReference type="Proteomes" id="UP000219338"/>
    </source>
</evidence>
<proteinExistence type="predicted"/>
<accession>A0A284S0M5</accession>
<keyword evidence="3" id="KW-1185">Reference proteome</keyword>
<keyword evidence="1" id="KW-0472">Membrane</keyword>
<evidence type="ECO:0000313" key="2">
    <source>
        <dbReference type="EMBL" id="SJL14486.1"/>
    </source>
</evidence>
<name>A0A284S0M5_ARMOS</name>
<dbReference type="EMBL" id="FUEG01000024">
    <property type="protein sequence ID" value="SJL14486.1"/>
    <property type="molecule type" value="Genomic_DNA"/>
</dbReference>
<gene>
    <name evidence="2" type="ORF">ARMOST_17945</name>
</gene>
<keyword evidence="1" id="KW-1133">Transmembrane helix</keyword>
<evidence type="ECO:0000256" key="1">
    <source>
        <dbReference type="SAM" id="Phobius"/>
    </source>
</evidence>
<dbReference type="Proteomes" id="UP000219338">
    <property type="component" value="Unassembled WGS sequence"/>
</dbReference>
<sequence>MKSIAQLQVDIRYTKCISCDIRISYKGTMRIRYRAHSYSSSAIIVILATPLIFTTPTKSFLMRGCFLSLTRPYWFTGVRRTSSPGTVCYGWNQSALMKCLIIITAASWRIQP</sequence>